<dbReference type="SUPFAM" id="SSF63380">
    <property type="entry name" value="Riboflavin synthase domain-like"/>
    <property type="match status" value="1"/>
</dbReference>
<dbReference type="STRING" id="1802624.A2982_03885"/>
<dbReference type="CDD" id="cd00322">
    <property type="entry name" value="FNR_like"/>
    <property type="match status" value="1"/>
</dbReference>
<protein>
    <recommendedName>
        <fullName evidence="1">FAD-binding FR-type domain-containing protein</fullName>
    </recommendedName>
</protein>
<dbReference type="PRINTS" id="PR00410">
    <property type="entry name" value="PHEHYDRXLASE"/>
</dbReference>
<dbReference type="EMBL" id="MEVH01000012">
    <property type="protein sequence ID" value="OGC51840.1"/>
    <property type="molecule type" value="Genomic_DNA"/>
</dbReference>
<dbReference type="PANTHER" id="PTHR47354:SF5">
    <property type="entry name" value="PROTEIN RFBI"/>
    <property type="match status" value="1"/>
</dbReference>
<dbReference type="GO" id="GO:0016491">
    <property type="term" value="F:oxidoreductase activity"/>
    <property type="evidence" value="ECO:0007669"/>
    <property type="project" value="InterPro"/>
</dbReference>
<evidence type="ECO:0000313" key="3">
    <source>
        <dbReference type="Proteomes" id="UP000178771"/>
    </source>
</evidence>
<comment type="caution">
    <text evidence="2">The sequence shown here is derived from an EMBL/GenBank/DDBJ whole genome shotgun (WGS) entry which is preliminary data.</text>
</comment>
<proteinExistence type="predicted"/>
<dbReference type="Gene3D" id="2.40.30.10">
    <property type="entry name" value="Translation factors"/>
    <property type="match status" value="1"/>
</dbReference>
<dbReference type="AlphaFoldDB" id="A0A1F4V459"/>
<dbReference type="PRINTS" id="PR00371">
    <property type="entry name" value="FPNCR"/>
</dbReference>
<sequence length="239" mass="26793">MHHLISIREAVFEESKKLAEDIFSFKFSISGSKDFIFKAGQYVVLQISGNIRRSYSIASAPSLSENKFELIADIIPDGAGSTYLMGLKTGQKISFLGPAGNFGLSEELDNDLFFICTGAGLAPIKSMIEELVVTEKYREHKIHLIFGTRTKDRILCEDNFEKLQKDGVIDSYNIYLSRDKTPGKYNFGYVTEFVKNSDSVLLRDGNFFICGNLDMVKSVREALENKGVDSSKIRFEAFG</sequence>
<dbReference type="InterPro" id="IPR017938">
    <property type="entry name" value="Riboflavin_synthase-like_b-brl"/>
</dbReference>
<dbReference type="SUPFAM" id="SSF52343">
    <property type="entry name" value="Ferredoxin reductase-like, C-terminal NADP-linked domain"/>
    <property type="match status" value="1"/>
</dbReference>
<evidence type="ECO:0000259" key="1">
    <source>
        <dbReference type="PROSITE" id="PS51384"/>
    </source>
</evidence>
<dbReference type="Pfam" id="PF00970">
    <property type="entry name" value="FAD_binding_6"/>
    <property type="match status" value="1"/>
</dbReference>
<dbReference type="InterPro" id="IPR017927">
    <property type="entry name" value="FAD-bd_FR_type"/>
</dbReference>
<dbReference type="InterPro" id="IPR050415">
    <property type="entry name" value="MRET"/>
</dbReference>
<organism evidence="2 3">
    <name type="scientific">candidate division WWE3 bacterium RIFCSPLOWO2_01_FULL_39_13</name>
    <dbReference type="NCBI Taxonomy" id="1802624"/>
    <lineage>
        <taxon>Bacteria</taxon>
        <taxon>Katanobacteria</taxon>
    </lineage>
</organism>
<accession>A0A1F4V459</accession>
<dbReference type="PANTHER" id="PTHR47354">
    <property type="entry name" value="NADH OXIDOREDUCTASE HCR"/>
    <property type="match status" value="1"/>
</dbReference>
<name>A0A1F4V459_UNCKA</name>
<dbReference type="Pfam" id="PF00175">
    <property type="entry name" value="NAD_binding_1"/>
    <property type="match status" value="1"/>
</dbReference>
<dbReference type="PROSITE" id="PS51384">
    <property type="entry name" value="FAD_FR"/>
    <property type="match status" value="1"/>
</dbReference>
<gene>
    <name evidence="2" type="ORF">A2982_03885</name>
</gene>
<dbReference type="InterPro" id="IPR001709">
    <property type="entry name" value="Flavoprot_Pyr_Nucl_cyt_Rdtase"/>
</dbReference>
<evidence type="ECO:0000313" key="2">
    <source>
        <dbReference type="EMBL" id="OGC51840.1"/>
    </source>
</evidence>
<dbReference type="InterPro" id="IPR039261">
    <property type="entry name" value="FNR_nucleotide-bd"/>
</dbReference>
<feature type="domain" description="FAD-binding FR-type" evidence="1">
    <location>
        <begin position="5"/>
        <end position="105"/>
    </location>
</feature>
<dbReference type="InterPro" id="IPR008333">
    <property type="entry name" value="Cbr1-like_FAD-bd_dom"/>
</dbReference>
<dbReference type="InterPro" id="IPR001433">
    <property type="entry name" value="OxRdtase_FAD/NAD-bd"/>
</dbReference>
<dbReference type="Gene3D" id="3.40.50.80">
    <property type="entry name" value="Nucleotide-binding domain of ferredoxin-NADP reductase (FNR) module"/>
    <property type="match status" value="1"/>
</dbReference>
<dbReference type="Proteomes" id="UP000178771">
    <property type="component" value="Unassembled WGS sequence"/>
</dbReference>
<reference evidence="2 3" key="1">
    <citation type="journal article" date="2016" name="Nat. Commun.">
        <title>Thousands of microbial genomes shed light on interconnected biogeochemical processes in an aquifer system.</title>
        <authorList>
            <person name="Anantharaman K."/>
            <person name="Brown C.T."/>
            <person name="Hug L.A."/>
            <person name="Sharon I."/>
            <person name="Castelle C.J."/>
            <person name="Probst A.J."/>
            <person name="Thomas B.C."/>
            <person name="Singh A."/>
            <person name="Wilkins M.J."/>
            <person name="Karaoz U."/>
            <person name="Brodie E.L."/>
            <person name="Williams K.H."/>
            <person name="Hubbard S.S."/>
            <person name="Banfield J.F."/>
        </authorList>
    </citation>
    <scope>NUCLEOTIDE SEQUENCE [LARGE SCALE GENOMIC DNA]</scope>
</reference>